<name>A0A0C1ZC80_9BACT</name>
<dbReference type="RefSeq" id="WP_052551877.1">
    <property type="nucleotide sequence ID" value="NZ_JMCC02000057.1"/>
</dbReference>
<organism evidence="3 4">
    <name type="scientific">Enhygromyxa salina</name>
    <dbReference type="NCBI Taxonomy" id="215803"/>
    <lineage>
        <taxon>Bacteria</taxon>
        <taxon>Pseudomonadati</taxon>
        <taxon>Myxococcota</taxon>
        <taxon>Polyangia</taxon>
        <taxon>Nannocystales</taxon>
        <taxon>Nannocystaceae</taxon>
        <taxon>Enhygromyxa</taxon>
    </lineage>
</organism>
<evidence type="ECO:0000313" key="3">
    <source>
        <dbReference type="EMBL" id="KIG15294.1"/>
    </source>
</evidence>
<dbReference type="Proteomes" id="UP000031599">
    <property type="component" value="Unassembled WGS sequence"/>
</dbReference>
<protein>
    <submittedName>
        <fullName evidence="3">Tetratricopeptide TPR_4</fullName>
    </submittedName>
</protein>
<feature type="domain" description="CHAT" evidence="2">
    <location>
        <begin position="694"/>
        <end position="898"/>
    </location>
</feature>
<comment type="caution">
    <text evidence="3">The sequence shown here is derived from an EMBL/GenBank/DDBJ whole genome shotgun (WGS) entry which is preliminary data.</text>
</comment>
<evidence type="ECO:0000313" key="4">
    <source>
        <dbReference type="Proteomes" id="UP000031599"/>
    </source>
</evidence>
<evidence type="ECO:0000256" key="1">
    <source>
        <dbReference type="SAM" id="MobiDB-lite"/>
    </source>
</evidence>
<evidence type="ECO:0000259" key="2">
    <source>
        <dbReference type="Pfam" id="PF12770"/>
    </source>
</evidence>
<reference evidence="3 4" key="1">
    <citation type="submission" date="2014-12" db="EMBL/GenBank/DDBJ databases">
        <title>Genome assembly of Enhygromyxa salina DSM 15201.</title>
        <authorList>
            <person name="Sharma G."/>
            <person name="Subramanian S."/>
        </authorList>
    </citation>
    <scope>NUCLEOTIDE SEQUENCE [LARGE SCALE GENOMIC DNA]</scope>
    <source>
        <strain evidence="3 4">DSM 15201</strain>
    </source>
</reference>
<sequence length="938" mass="100767">MASASDRHRHRGLTVALLGLLGCPAQPSETGGTGPADPPDPSDPTVQVDPRAASIEAGPPAMFGCAGLILDTGQLRCLLRKPKPLRAWLDGRRDATIELWFDGAPLASTLSRDRDGLLLEFEPPREHGLVELRAPTGEVWRVQLTSASARHTELRKAANERGRAGDFAGAAAIFATAADELTPAQADLLRCDEARLAIAERRFAHVIALANGLTDSPAISCVGAAASLAAYVQLFDQPDFNAADQHLATATAAGRFDFETAIGARYLRGVFDHRIGDIDESLVEFEASARLAKLVGDEQQFMASTIMQAVALARLGRLREAESLATSIVSGIAEDATTDPLIRDVRYDLAWIALLAREADPHAPDPSATLRELIADYTRTQSHSDVARTRLHLVFARLQSRDLTSARTELDQIDGAQLDTHSLVWFELAAFELALASGATRAARGHLDRAELYADLTRDREHHFRIWAARGALARAKGDRGAALEALRHASTIADELALAVPGSSGRSMMVTAHRQADTALVELLVELDQAEAALCAAVSVRARHLRALSARLRPPLSREDQRDYQALLSQHRALRLDIDEQLADAWQQPSTELQALREQLSEQGERADELLRQATALLERDAPRWSCDRVLPRRDGQAVLAMAPSADDDRGWFMLARRDGEVTRTEVIEIANVLAPGERAAQAIAALGPSLAEVRELEVIPVGRLSSVDFHALLRPREITVVYSLGLGHAETNPRARATADVVAGSSDLPAVASEAAHVSARLHELGWQVTPSWAPASDDQPHLLHYAGHGTATGARAGEGGWDSYIEIPGFGRLSASQIVAGQRAPRIVVLGACSTGAVSDEIIDGGMNLAAAFLLAGAELVIAPTGPVDDQAALSLSQTIYAQLGATPGHELGTATSVSEFIAALDHAQHAQHAQDTAREPTGPTSYWRWRAWQP</sequence>
<dbReference type="InterPro" id="IPR024983">
    <property type="entry name" value="CHAT_dom"/>
</dbReference>
<dbReference type="Pfam" id="PF12770">
    <property type="entry name" value="CHAT"/>
    <property type="match status" value="1"/>
</dbReference>
<gene>
    <name evidence="3" type="ORF">DB30_05721</name>
</gene>
<dbReference type="EMBL" id="JMCC02000057">
    <property type="protein sequence ID" value="KIG15294.1"/>
    <property type="molecule type" value="Genomic_DNA"/>
</dbReference>
<feature type="region of interest" description="Disordered" evidence="1">
    <location>
        <begin position="24"/>
        <end position="48"/>
    </location>
</feature>
<dbReference type="AlphaFoldDB" id="A0A0C1ZC80"/>
<dbReference type="PROSITE" id="PS51257">
    <property type="entry name" value="PROKAR_LIPOPROTEIN"/>
    <property type="match status" value="1"/>
</dbReference>
<proteinExistence type="predicted"/>
<accession>A0A0C1ZC80</accession>